<comment type="caution">
    <text evidence="2">The sequence shown here is derived from an EMBL/GenBank/DDBJ whole genome shotgun (WGS) entry which is preliminary data.</text>
</comment>
<dbReference type="Proteomes" id="UP001281410">
    <property type="component" value="Unassembled WGS sequence"/>
</dbReference>
<accession>A0AAE0A799</accession>
<evidence type="ECO:0000313" key="3">
    <source>
        <dbReference type="Proteomes" id="UP001281410"/>
    </source>
</evidence>
<reference evidence="2" key="1">
    <citation type="journal article" date="2023" name="Plant J.">
        <title>Genome sequences and population genomics provide insights into the demographic history, inbreeding, and mutation load of two 'living fossil' tree species of Dipteronia.</title>
        <authorList>
            <person name="Feng Y."/>
            <person name="Comes H.P."/>
            <person name="Chen J."/>
            <person name="Zhu S."/>
            <person name="Lu R."/>
            <person name="Zhang X."/>
            <person name="Li P."/>
            <person name="Qiu J."/>
            <person name="Olsen K.M."/>
            <person name="Qiu Y."/>
        </authorList>
    </citation>
    <scope>NUCLEOTIDE SEQUENCE</scope>
    <source>
        <strain evidence="2">NBL</strain>
    </source>
</reference>
<gene>
    <name evidence="2" type="ORF">Dsin_019045</name>
</gene>
<sequence>MDANEPLQRSLRFDLVGNGVVTTMLLRYERLSCHEDRDRNVKRAAGKDLISKEQSKGRNLKFSQIEQLEIEDLGTGPGRTEDWNPISEGLSCLKDDQVDQTPSNGPKLEDKWGGPPTSHSPDLIMGMSKTLEAGPLVNGDKLDIYHIGANQKEPGLKPNNQTKPAKWKHAACGLRSLDVEIDLESKLGKWLVAEASDHQSLSKKSEWVSNSKSGNRPKIGEILDGASEDLTHADRVGKLVVGDFNEFLSDCEKTGGQLRHRYPIDNFREVLDSCGLEDLGFTGPSATHLEYWHSDHQPFVMEVLVEPKHITRMPRNNNKRFHFEACSAENEECKKIVESCWNTTEKQGIENVVKNYFNRLSCSAKIPVHDIERVTSTVPRRLSVRSNGILNKDFSTEEIRSAMFDMAPSKAPGTDGLPTLFYQKF</sequence>
<protein>
    <recommendedName>
        <fullName evidence="4">Endonuclease/exonuclease/phosphatase domain-containing protein</fullName>
    </recommendedName>
</protein>
<proteinExistence type="predicted"/>
<evidence type="ECO:0000313" key="2">
    <source>
        <dbReference type="EMBL" id="KAK3204999.1"/>
    </source>
</evidence>
<dbReference type="AlphaFoldDB" id="A0AAE0A799"/>
<dbReference type="SUPFAM" id="SSF56219">
    <property type="entry name" value="DNase I-like"/>
    <property type="match status" value="1"/>
</dbReference>
<dbReference type="EMBL" id="JANJYJ010000006">
    <property type="protein sequence ID" value="KAK3204999.1"/>
    <property type="molecule type" value="Genomic_DNA"/>
</dbReference>
<dbReference type="InterPro" id="IPR036691">
    <property type="entry name" value="Endo/exonu/phosph_ase_sf"/>
</dbReference>
<evidence type="ECO:0000256" key="1">
    <source>
        <dbReference type="SAM" id="MobiDB-lite"/>
    </source>
</evidence>
<evidence type="ECO:0008006" key="4">
    <source>
        <dbReference type="Google" id="ProtNLM"/>
    </source>
</evidence>
<feature type="region of interest" description="Disordered" evidence="1">
    <location>
        <begin position="95"/>
        <end position="117"/>
    </location>
</feature>
<name>A0AAE0A799_9ROSI</name>
<organism evidence="2 3">
    <name type="scientific">Dipteronia sinensis</name>
    <dbReference type="NCBI Taxonomy" id="43782"/>
    <lineage>
        <taxon>Eukaryota</taxon>
        <taxon>Viridiplantae</taxon>
        <taxon>Streptophyta</taxon>
        <taxon>Embryophyta</taxon>
        <taxon>Tracheophyta</taxon>
        <taxon>Spermatophyta</taxon>
        <taxon>Magnoliopsida</taxon>
        <taxon>eudicotyledons</taxon>
        <taxon>Gunneridae</taxon>
        <taxon>Pentapetalae</taxon>
        <taxon>rosids</taxon>
        <taxon>malvids</taxon>
        <taxon>Sapindales</taxon>
        <taxon>Sapindaceae</taxon>
        <taxon>Hippocastanoideae</taxon>
        <taxon>Acereae</taxon>
        <taxon>Dipteronia</taxon>
    </lineage>
</organism>
<keyword evidence="3" id="KW-1185">Reference proteome</keyword>